<dbReference type="InterPro" id="IPR023296">
    <property type="entry name" value="Glyco_hydro_beta-prop_sf"/>
</dbReference>
<evidence type="ECO:0000256" key="1">
    <source>
        <dbReference type="SAM" id="Phobius"/>
    </source>
</evidence>
<comment type="caution">
    <text evidence="2">The sequence shown here is derived from an EMBL/GenBank/DDBJ whole genome shotgun (WGS) entry which is preliminary data.</text>
</comment>
<dbReference type="Gene3D" id="2.120.10.10">
    <property type="match status" value="1"/>
</dbReference>
<dbReference type="EMBL" id="JAFGIX010000022">
    <property type="protein sequence ID" value="MBN1572419.1"/>
    <property type="molecule type" value="Genomic_DNA"/>
</dbReference>
<reference evidence="2" key="2">
    <citation type="submission" date="2021-01" db="EMBL/GenBank/DDBJ databases">
        <authorList>
            <person name="Hahn C.R."/>
            <person name="Youssef N.H."/>
            <person name="Elshahed M."/>
        </authorList>
    </citation>
    <scope>NUCLEOTIDE SEQUENCE</scope>
    <source>
        <strain evidence="2">Zod_Metabat.24</strain>
    </source>
</reference>
<keyword evidence="1" id="KW-0472">Membrane</keyword>
<sequence>MKKILKWSFNIVCLLIIALIVLITHFSFRPNRSEVSELLEIETWPAVHDGLHNSNTDMIYHDGSFYMIHAAAPYHFASETTRLVLMKSKDAREWEKTAEFQNPGEDIRDPKLAAIGEKLFMYALKNVDFAAEPYGTVVTTSADGVDWEPFRDIEPKGWLFWRPKSNDGGKSWYIPAYWNEHGKSILLRSTDGLRWTEVSQIYEGDFNDETAIEFLKDGRMLATARLEVAGYYFGDNRGNTLIAVSEPPYKEWTEEHSFVTRLDGPYLFTVNDHVYAVGRLHTGWNMPLTETGSILGKKRTSIFLVTEKGLMYLSDLPSAGDTSYPGVVVKDGYVYICYYTSNIKRDYPWVIGMFTPSDIMMAKISVKSLEELADSKLK</sequence>
<evidence type="ECO:0000313" key="3">
    <source>
        <dbReference type="Proteomes" id="UP000809273"/>
    </source>
</evidence>
<evidence type="ECO:0000313" key="2">
    <source>
        <dbReference type="EMBL" id="MBN1572419.1"/>
    </source>
</evidence>
<accession>A0A9D8PMK8</accession>
<feature type="transmembrane region" description="Helical" evidence="1">
    <location>
        <begin position="7"/>
        <end position="28"/>
    </location>
</feature>
<dbReference type="Proteomes" id="UP000809273">
    <property type="component" value="Unassembled WGS sequence"/>
</dbReference>
<protein>
    <recommendedName>
        <fullName evidence="4">Exo-alpha-sialidase</fullName>
    </recommendedName>
</protein>
<evidence type="ECO:0008006" key="4">
    <source>
        <dbReference type="Google" id="ProtNLM"/>
    </source>
</evidence>
<dbReference type="SUPFAM" id="SSF75005">
    <property type="entry name" value="Arabinanase/levansucrase/invertase"/>
    <property type="match status" value="1"/>
</dbReference>
<proteinExistence type="predicted"/>
<organism evidence="2 3">
    <name type="scientific">Candidatus Zymogenus saltonus</name>
    <dbReference type="NCBI Taxonomy" id="2844893"/>
    <lineage>
        <taxon>Bacteria</taxon>
        <taxon>Deltaproteobacteria</taxon>
        <taxon>Candidatus Zymogenia</taxon>
        <taxon>Candidatus Zymogeniales</taxon>
        <taxon>Candidatus Zymogenaceae</taxon>
        <taxon>Candidatus Zymogenus</taxon>
    </lineage>
</organism>
<name>A0A9D8PMK8_9DELT</name>
<dbReference type="AlphaFoldDB" id="A0A9D8PMK8"/>
<keyword evidence="1" id="KW-1133">Transmembrane helix</keyword>
<keyword evidence="1" id="KW-0812">Transmembrane</keyword>
<reference evidence="2" key="1">
    <citation type="journal article" date="2021" name="Environ. Microbiol.">
        <title>Genomic characterization of three novel Desulfobacterota classes expand the metabolic and phylogenetic diversity of the phylum.</title>
        <authorList>
            <person name="Murphy C.L."/>
            <person name="Biggerstaff J."/>
            <person name="Eichhorn A."/>
            <person name="Ewing E."/>
            <person name="Shahan R."/>
            <person name="Soriano D."/>
            <person name="Stewart S."/>
            <person name="VanMol K."/>
            <person name="Walker R."/>
            <person name="Walters P."/>
            <person name="Elshahed M.S."/>
            <person name="Youssef N.H."/>
        </authorList>
    </citation>
    <scope>NUCLEOTIDE SEQUENCE</scope>
    <source>
        <strain evidence="2">Zod_Metabat.24</strain>
    </source>
</reference>
<gene>
    <name evidence="2" type="ORF">JW984_04400</name>
</gene>